<sequence length="90" mass="10437">MLRNVLSKGGSILKTKQNFSSKMMRFEQETKQKGILSLYDAACASPQRELLESSSQTVHRPPPVCNWSKYHMVSCAMFLSRRDTHDFRKR</sequence>
<reference evidence="1" key="2">
    <citation type="journal article" date="2015" name="Fish Shellfish Immunol.">
        <title>Early steps in the European eel (Anguilla anguilla)-Vibrio vulnificus interaction in the gills: Role of the RtxA13 toxin.</title>
        <authorList>
            <person name="Callol A."/>
            <person name="Pajuelo D."/>
            <person name="Ebbesson L."/>
            <person name="Teles M."/>
            <person name="MacKenzie S."/>
            <person name="Amaro C."/>
        </authorList>
    </citation>
    <scope>NUCLEOTIDE SEQUENCE</scope>
</reference>
<dbReference type="EMBL" id="GBXM01086891">
    <property type="protein sequence ID" value="JAH21686.1"/>
    <property type="molecule type" value="Transcribed_RNA"/>
</dbReference>
<evidence type="ECO:0000313" key="1">
    <source>
        <dbReference type="EMBL" id="JAH21686.1"/>
    </source>
</evidence>
<protein>
    <submittedName>
        <fullName evidence="1">Uncharacterized protein</fullName>
    </submittedName>
</protein>
<name>A0A0E9QXK1_ANGAN</name>
<dbReference type="AlphaFoldDB" id="A0A0E9QXK1"/>
<reference evidence="1" key="1">
    <citation type="submission" date="2014-11" db="EMBL/GenBank/DDBJ databases">
        <authorList>
            <person name="Amaro Gonzalez C."/>
        </authorList>
    </citation>
    <scope>NUCLEOTIDE SEQUENCE</scope>
</reference>
<proteinExistence type="predicted"/>
<accession>A0A0E9QXK1</accession>
<organism evidence="1">
    <name type="scientific">Anguilla anguilla</name>
    <name type="common">European freshwater eel</name>
    <name type="synonym">Muraena anguilla</name>
    <dbReference type="NCBI Taxonomy" id="7936"/>
    <lineage>
        <taxon>Eukaryota</taxon>
        <taxon>Metazoa</taxon>
        <taxon>Chordata</taxon>
        <taxon>Craniata</taxon>
        <taxon>Vertebrata</taxon>
        <taxon>Euteleostomi</taxon>
        <taxon>Actinopterygii</taxon>
        <taxon>Neopterygii</taxon>
        <taxon>Teleostei</taxon>
        <taxon>Anguilliformes</taxon>
        <taxon>Anguillidae</taxon>
        <taxon>Anguilla</taxon>
    </lineage>
</organism>